<evidence type="ECO:0000256" key="1">
    <source>
        <dbReference type="SAM" id="MobiDB-lite"/>
    </source>
</evidence>
<gene>
    <name evidence="3" type="ORF">BJN34_28305</name>
</gene>
<dbReference type="Proteomes" id="UP000189627">
    <property type="component" value="Chromosome 2"/>
</dbReference>
<evidence type="ECO:0000313" key="4">
    <source>
        <dbReference type="Proteomes" id="UP000189627"/>
    </source>
</evidence>
<keyword evidence="2" id="KW-0812">Transmembrane</keyword>
<dbReference type="KEGG" id="cuh:BJN34_28305"/>
<evidence type="ECO:0000256" key="2">
    <source>
        <dbReference type="SAM" id="Phobius"/>
    </source>
</evidence>
<keyword evidence="2" id="KW-0472">Membrane</keyword>
<accession>A0A1U9UYQ3</accession>
<proteinExistence type="predicted"/>
<name>A0A1U9UYQ3_CUPNE</name>
<feature type="compositionally biased region" description="Low complexity" evidence="1">
    <location>
        <begin position="217"/>
        <end position="234"/>
    </location>
</feature>
<evidence type="ECO:0000313" key="3">
    <source>
        <dbReference type="EMBL" id="AQV97773.1"/>
    </source>
</evidence>
<feature type="region of interest" description="Disordered" evidence="1">
    <location>
        <begin position="217"/>
        <end position="276"/>
    </location>
</feature>
<feature type="transmembrane region" description="Helical" evidence="2">
    <location>
        <begin position="396"/>
        <end position="417"/>
    </location>
</feature>
<feature type="compositionally biased region" description="Polar residues" evidence="1">
    <location>
        <begin position="236"/>
        <end position="273"/>
    </location>
</feature>
<dbReference type="EMBL" id="CP017758">
    <property type="protein sequence ID" value="AQV97773.1"/>
    <property type="molecule type" value="Genomic_DNA"/>
</dbReference>
<protein>
    <submittedName>
        <fullName evidence="3">Uncharacterized protein</fullName>
    </submittedName>
</protein>
<dbReference type="RefSeq" id="WP_123957961.1">
    <property type="nucleotide sequence ID" value="NZ_CP017758.1"/>
</dbReference>
<sequence>MRYCFSRSLVARQSIRRRLAHALLVALFVCGLSWVSEADAACYWVNTSGNFSTPEDACTAFAVQNGNKFYQVTTNANGTKQCWMEYTSAPGTYWQGLMGQNLNCTAGAYCPGAGTMNKYIGASVQGTSTSIPSTICIQGCAYNVGSVGVQVGTSYATDLGKGTGATCTGANYDVLDTTTQKTDPPSLISCSKKGMVYGTVNGVGICAAAGTIPNSTVTTSGSTTTQATSASGVQAPPQTTGDTTTVSNVNGVPSVTKTVTNPDGSKSSTTEDQTGYCAKNPNDQVCKKSESTASGGADCGAAPTCSGDAIQCMMVNQQWHTRCDSNQPNSLSDLGSKLVNGQDPVSNPADSANRVVKPVGSSIDQTAFLGGSGLSDKLVTVSGQTITLPFSKLNQYLVWIGHLFVVLSLIGAVRIVIGGFK</sequence>
<keyword evidence="2" id="KW-1133">Transmembrane helix</keyword>
<dbReference type="OrthoDB" id="8912241at2"/>
<organism evidence="3 4">
    <name type="scientific">Cupriavidus necator</name>
    <name type="common">Alcaligenes eutrophus</name>
    <name type="synonym">Ralstonia eutropha</name>
    <dbReference type="NCBI Taxonomy" id="106590"/>
    <lineage>
        <taxon>Bacteria</taxon>
        <taxon>Pseudomonadati</taxon>
        <taxon>Pseudomonadota</taxon>
        <taxon>Betaproteobacteria</taxon>
        <taxon>Burkholderiales</taxon>
        <taxon>Burkholderiaceae</taxon>
        <taxon>Cupriavidus</taxon>
    </lineage>
</organism>
<reference evidence="4" key="1">
    <citation type="submission" date="2017-02" db="EMBL/GenBank/DDBJ databases">
        <title>Complete genome sequence of Cupriavidus necator strain NH9, a 3-chlorobenzoate degrader.</title>
        <authorList>
            <person name="Moriuchi R."/>
            <person name="Dohra H."/>
            <person name="Ogawa N."/>
        </authorList>
    </citation>
    <scope>NUCLEOTIDE SEQUENCE [LARGE SCALE GENOMIC DNA]</scope>
    <source>
        <strain evidence="4">NH9</strain>
    </source>
</reference>
<dbReference type="AlphaFoldDB" id="A0A1U9UYQ3"/>